<dbReference type="GO" id="GO:0042744">
    <property type="term" value="P:hydrogen peroxide catabolic process"/>
    <property type="evidence" value="ECO:0007669"/>
    <property type="project" value="UniProtKB-KW"/>
</dbReference>
<dbReference type="InterPro" id="IPR019794">
    <property type="entry name" value="Peroxidases_AS"/>
</dbReference>
<keyword evidence="7 11" id="KW-0408">Iron</keyword>
<keyword evidence="14" id="KW-0376">Hydrogen peroxide</keyword>
<dbReference type="FunFam" id="1.10.520.10:FF:000009">
    <property type="entry name" value="Peroxidase"/>
    <property type="match status" value="1"/>
</dbReference>
<evidence type="ECO:0000256" key="14">
    <source>
        <dbReference type="RuleBase" id="RU362060"/>
    </source>
</evidence>
<reference evidence="16 17" key="1">
    <citation type="submission" date="2024-09" db="EMBL/GenBank/DDBJ databases">
        <title>Chromosome-scale assembly of Riccia fluitans.</title>
        <authorList>
            <person name="Paukszto L."/>
            <person name="Sawicki J."/>
            <person name="Karawczyk K."/>
            <person name="Piernik-Szablinska J."/>
            <person name="Szczecinska M."/>
            <person name="Mazdziarz M."/>
        </authorList>
    </citation>
    <scope>NUCLEOTIDE SEQUENCE [LARGE SCALE GENOMIC DNA]</scope>
    <source>
        <strain evidence="16">Rf_01</strain>
        <tissue evidence="16">Aerial parts of the thallus</tissue>
    </source>
</reference>
<keyword evidence="11 14" id="KW-0106">Calcium</keyword>
<organism evidence="16 17">
    <name type="scientific">Riccia fluitans</name>
    <dbReference type="NCBI Taxonomy" id="41844"/>
    <lineage>
        <taxon>Eukaryota</taxon>
        <taxon>Viridiplantae</taxon>
        <taxon>Streptophyta</taxon>
        <taxon>Embryophyta</taxon>
        <taxon>Marchantiophyta</taxon>
        <taxon>Marchantiopsida</taxon>
        <taxon>Marchantiidae</taxon>
        <taxon>Marchantiales</taxon>
        <taxon>Ricciaceae</taxon>
        <taxon>Riccia</taxon>
    </lineage>
</organism>
<dbReference type="InterPro" id="IPR002016">
    <property type="entry name" value="Haem_peroxidase"/>
</dbReference>
<accession>A0ABD1YUX5</accession>
<evidence type="ECO:0000256" key="8">
    <source>
        <dbReference type="ARBA" id="ARBA00023157"/>
    </source>
</evidence>
<evidence type="ECO:0000256" key="9">
    <source>
        <dbReference type="PIRSR" id="PIRSR600823-1"/>
    </source>
</evidence>
<sequence length="325" mass="34790">MMKGDSQRLRLLLTFSTVTAFLLGPVHGQLSTSFYSTSCPSVFTTVRSAVSNALKSDPRAGAKLVRLFFHDCFVQGCDASLLLDDTSSFKGEQTAGPNANSLGGLDVVDTIKASLERACPRTVSCADIIAIAARDGVALAGGPTWNVELGRRDSTTASLSQANNLPSPAFTASQLISAFQAKGMNTNDLVALSGAHTFGKARCRMFQSRLFNFQNTGAPDPSMDVTFRNSLRNTCPTASDTEVNLDQGTPVTFDSQYYKNLQNKRGLLASDQTLQTSSQTSGLVNTFTSQSAFFNQFTTSMIKLGRLGVLTGTRGQIRTQCGKIN</sequence>
<feature type="disulfide bond" evidence="13">
    <location>
        <begin position="72"/>
        <end position="77"/>
    </location>
</feature>
<feature type="disulfide bond" evidence="13">
    <location>
        <begin position="39"/>
        <end position="119"/>
    </location>
</feature>
<keyword evidence="5 11" id="KW-0479">Metal-binding</keyword>
<dbReference type="GO" id="GO:0140825">
    <property type="term" value="F:lactoperoxidase activity"/>
    <property type="evidence" value="ECO:0007669"/>
    <property type="project" value="UniProtKB-EC"/>
</dbReference>
<feature type="binding site" evidence="11">
    <location>
        <position position="78"/>
    </location>
    <ligand>
        <name>Ca(2+)</name>
        <dbReference type="ChEBI" id="CHEBI:29108"/>
        <label>1</label>
    </ligand>
</feature>
<dbReference type="Proteomes" id="UP001605036">
    <property type="component" value="Unassembled WGS sequence"/>
</dbReference>
<feature type="binding site" evidence="11">
    <location>
        <position position="80"/>
    </location>
    <ligand>
        <name>Ca(2+)</name>
        <dbReference type="ChEBI" id="CHEBI:29108"/>
        <label>1</label>
    </ligand>
</feature>
<evidence type="ECO:0000313" key="17">
    <source>
        <dbReference type="Proteomes" id="UP001605036"/>
    </source>
</evidence>
<feature type="binding site" evidence="11">
    <location>
        <position position="74"/>
    </location>
    <ligand>
        <name>Ca(2+)</name>
        <dbReference type="ChEBI" id="CHEBI:29108"/>
        <label>1</label>
    </ligand>
</feature>
<keyword evidence="3 14" id="KW-0575">Peroxidase</keyword>
<evidence type="ECO:0000256" key="13">
    <source>
        <dbReference type="PIRSR" id="PIRSR600823-5"/>
    </source>
</evidence>
<keyword evidence="17" id="KW-1185">Reference proteome</keyword>
<dbReference type="GO" id="GO:0005576">
    <property type="term" value="C:extracellular region"/>
    <property type="evidence" value="ECO:0007669"/>
    <property type="project" value="UniProtKB-SubCell"/>
</dbReference>
<comment type="similarity">
    <text evidence="2">Belongs to the peroxidase family. Ascorbate peroxidase subfamily.</text>
</comment>
<evidence type="ECO:0000256" key="3">
    <source>
        <dbReference type="ARBA" id="ARBA00022559"/>
    </source>
</evidence>
<proteinExistence type="inferred from homology"/>
<evidence type="ECO:0000256" key="7">
    <source>
        <dbReference type="ARBA" id="ARBA00023004"/>
    </source>
</evidence>
<feature type="binding site" evidence="11">
    <location>
        <position position="92"/>
    </location>
    <ligand>
        <name>Ca(2+)</name>
        <dbReference type="ChEBI" id="CHEBI:29108"/>
        <label>1</label>
    </ligand>
</feature>
<dbReference type="Pfam" id="PF00141">
    <property type="entry name" value="peroxidase"/>
    <property type="match status" value="1"/>
</dbReference>
<evidence type="ECO:0000256" key="11">
    <source>
        <dbReference type="PIRSR" id="PIRSR600823-3"/>
    </source>
</evidence>
<dbReference type="InterPro" id="IPR019793">
    <property type="entry name" value="Peroxidases_heam-ligand_BS"/>
</dbReference>
<comment type="similarity">
    <text evidence="14">Belongs to the peroxidase family. Classical plant (class III) peroxidase subfamily.</text>
</comment>
<evidence type="ECO:0000256" key="6">
    <source>
        <dbReference type="ARBA" id="ARBA00023002"/>
    </source>
</evidence>
<comment type="catalytic activity">
    <reaction evidence="1 14">
        <text>2 a phenolic donor + H2O2 = 2 a phenolic radical donor + 2 H2O</text>
        <dbReference type="Rhea" id="RHEA:56136"/>
        <dbReference type="ChEBI" id="CHEBI:15377"/>
        <dbReference type="ChEBI" id="CHEBI:16240"/>
        <dbReference type="ChEBI" id="CHEBI:139520"/>
        <dbReference type="ChEBI" id="CHEBI:139521"/>
        <dbReference type="EC" id="1.11.1.7"/>
    </reaction>
</comment>
<dbReference type="GO" id="GO:0046872">
    <property type="term" value="F:metal ion binding"/>
    <property type="evidence" value="ECO:0007669"/>
    <property type="project" value="UniProtKB-UniRule"/>
</dbReference>
<feature type="binding site" evidence="10">
    <location>
        <position position="166"/>
    </location>
    <ligand>
        <name>substrate</name>
    </ligand>
</feature>
<dbReference type="GO" id="GO:0006979">
    <property type="term" value="P:response to oxidative stress"/>
    <property type="evidence" value="ECO:0007669"/>
    <property type="project" value="UniProtKB-UniRule"/>
</dbReference>
<dbReference type="PRINTS" id="PR00461">
    <property type="entry name" value="PLPEROXIDASE"/>
</dbReference>
<feature type="binding site" evidence="11">
    <location>
        <position position="71"/>
    </location>
    <ligand>
        <name>Ca(2+)</name>
        <dbReference type="ChEBI" id="CHEBI:29108"/>
        <label>1</label>
    </ligand>
</feature>
<dbReference type="EC" id="1.11.1.7" evidence="14"/>
<dbReference type="Gene3D" id="1.10.420.10">
    <property type="entry name" value="Peroxidase, domain 2"/>
    <property type="match status" value="1"/>
</dbReference>
<feature type="disulfide bond" evidence="13">
    <location>
        <begin position="203"/>
        <end position="235"/>
    </location>
</feature>
<feature type="binding site" evidence="11">
    <location>
        <position position="249"/>
    </location>
    <ligand>
        <name>Ca(2+)</name>
        <dbReference type="ChEBI" id="CHEBI:29108"/>
        <label>2</label>
    </ligand>
</feature>
<dbReference type="FunFam" id="1.10.420.10:FF:000001">
    <property type="entry name" value="Peroxidase"/>
    <property type="match status" value="1"/>
</dbReference>
<comment type="function">
    <text evidence="14">Removal of H(2)O(2), oxidation of toxic reductants, biosynthesis and degradation of lignin, suberization, auxin catabolism, response to environmental stresses such as wounding, pathogen attack and oxidative stress.</text>
</comment>
<evidence type="ECO:0000256" key="5">
    <source>
        <dbReference type="ARBA" id="ARBA00022723"/>
    </source>
</evidence>
<feature type="binding site" evidence="11">
    <location>
        <position position="254"/>
    </location>
    <ligand>
        <name>Ca(2+)</name>
        <dbReference type="ChEBI" id="CHEBI:29108"/>
        <label>2</label>
    </ligand>
</feature>
<feature type="domain" description="Plant heme peroxidase family profile" evidence="15">
    <location>
        <begin position="29"/>
        <end position="325"/>
    </location>
</feature>
<keyword evidence="8 13" id="KW-1015">Disulfide bond</keyword>
<dbReference type="PANTHER" id="PTHR31388">
    <property type="entry name" value="PEROXIDASE 72-RELATED"/>
    <property type="match status" value="1"/>
</dbReference>
<feature type="binding site" description="axial binding residue" evidence="11">
    <location>
        <position position="196"/>
    </location>
    <ligand>
        <name>heme b</name>
        <dbReference type="ChEBI" id="CHEBI:60344"/>
    </ligand>
    <ligandPart>
        <name>Fe</name>
        <dbReference type="ChEBI" id="CHEBI:18248"/>
    </ligandPart>
</feature>
<keyword evidence="14" id="KW-0732">Signal</keyword>
<comment type="subcellular location">
    <subcellularLocation>
        <location evidence="14">Secreted</location>
    </subcellularLocation>
</comment>
<dbReference type="InterPro" id="IPR010255">
    <property type="entry name" value="Haem_peroxidase_sf"/>
</dbReference>
<dbReference type="EMBL" id="JBHFFA010000003">
    <property type="protein sequence ID" value="KAL2634498.1"/>
    <property type="molecule type" value="Genomic_DNA"/>
</dbReference>
<feature type="binding site" evidence="11">
    <location>
        <position position="246"/>
    </location>
    <ligand>
        <name>Ca(2+)</name>
        <dbReference type="ChEBI" id="CHEBI:29108"/>
        <label>2</label>
    </ligand>
</feature>
<evidence type="ECO:0000256" key="4">
    <source>
        <dbReference type="ARBA" id="ARBA00022617"/>
    </source>
</evidence>
<keyword evidence="6 14" id="KW-0560">Oxidoreductase</keyword>
<dbReference type="AlphaFoldDB" id="A0ABD1YUX5"/>
<dbReference type="GO" id="GO:0020037">
    <property type="term" value="F:heme binding"/>
    <property type="evidence" value="ECO:0007669"/>
    <property type="project" value="UniProtKB-UniRule"/>
</dbReference>
<dbReference type="InterPro" id="IPR000823">
    <property type="entry name" value="Peroxidase_pln"/>
</dbReference>
<evidence type="ECO:0000259" key="15">
    <source>
        <dbReference type="PROSITE" id="PS50873"/>
    </source>
</evidence>
<feature type="binding site" evidence="11">
    <location>
        <position position="197"/>
    </location>
    <ligand>
        <name>Ca(2+)</name>
        <dbReference type="ChEBI" id="CHEBI:29108"/>
        <label>2</label>
    </ligand>
</feature>
<feature type="disulfide bond" evidence="13">
    <location>
        <begin position="125"/>
        <end position="321"/>
    </location>
</feature>
<dbReference type="PROSITE" id="PS50873">
    <property type="entry name" value="PEROXIDASE_4"/>
    <property type="match status" value="1"/>
</dbReference>
<evidence type="ECO:0000256" key="10">
    <source>
        <dbReference type="PIRSR" id="PIRSR600823-2"/>
    </source>
</evidence>
<comment type="caution">
    <text evidence="16">The sequence shown here is derived from an EMBL/GenBank/DDBJ whole genome shotgun (WGS) entry which is preliminary data.</text>
</comment>
<dbReference type="InterPro" id="IPR033905">
    <property type="entry name" value="Secretory_peroxidase"/>
</dbReference>
<evidence type="ECO:0000256" key="2">
    <source>
        <dbReference type="ARBA" id="ARBA00006873"/>
    </source>
</evidence>
<feature type="binding site" evidence="11">
    <location>
        <position position="76"/>
    </location>
    <ligand>
        <name>Ca(2+)</name>
        <dbReference type="ChEBI" id="CHEBI:29108"/>
        <label>1</label>
    </ligand>
</feature>
<dbReference type="SUPFAM" id="SSF48113">
    <property type="entry name" value="Heme-dependent peroxidases"/>
    <property type="match status" value="1"/>
</dbReference>
<dbReference type="PROSITE" id="PS00435">
    <property type="entry name" value="PEROXIDASE_1"/>
    <property type="match status" value="1"/>
</dbReference>
<dbReference type="PROSITE" id="PS00436">
    <property type="entry name" value="PEROXIDASE_2"/>
    <property type="match status" value="1"/>
</dbReference>
<dbReference type="Gene3D" id="1.10.520.10">
    <property type="match status" value="1"/>
</dbReference>
<dbReference type="CDD" id="cd00693">
    <property type="entry name" value="secretory_peroxidase"/>
    <property type="match status" value="1"/>
</dbReference>
<feature type="active site" description="Proton acceptor" evidence="9">
    <location>
        <position position="70"/>
    </location>
</feature>
<evidence type="ECO:0000313" key="16">
    <source>
        <dbReference type="EMBL" id="KAL2634498.1"/>
    </source>
</evidence>
<feature type="signal peptide" evidence="14">
    <location>
        <begin position="1"/>
        <end position="28"/>
    </location>
</feature>
<evidence type="ECO:0000256" key="12">
    <source>
        <dbReference type="PIRSR" id="PIRSR600823-4"/>
    </source>
</evidence>
<evidence type="ECO:0000256" key="1">
    <source>
        <dbReference type="ARBA" id="ARBA00000189"/>
    </source>
</evidence>
<keyword evidence="4 14" id="KW-0349">Heme</keyword>
<protein>
    <recommendedName>
        <fullName evidence="14">Peroxidase</fullName>
        <ecNumber evidence="14">1.11.1.7</ecNumber>
    </recommendedName>
</protein>
<feature type="site" description="Transition state stabilizer" evidence="12">
    <location>
        <position position="66"/>
    </location>
</feature>
<feature type="chain" id="PRO_5044530698" description="Peroxidase" evidence="14">
    <location>
        <begin position="29"/>
        <end position="325"/>
    </location>
</feature>
<gene>
    <name evidence="16" type="ORF">R1flu_005977</name>
</gene>
<name>A0ABD1YUX5_9MARC</name>
<comment type="cofactor">
    <cofactor evidence="11 14">
        <name>Ca(2+)</name>
        <dbReference type="ChEBI" id="CHEBI:29108"/>
    </cofactor>
    <text evidence="11 14">Binds 2 calcium ions per subunit.</text>
</comment>
<dbReference type="PANTHER" id="PTHR31388:SF5">
    <property type="entry name" value="PEROXIDASE"/>
    <property type="match status" value="1"/>
</dbReference>
<keyword evidence="14" id="KW-0964">Secreted</keyword>
<dbReference type="PRINTS" id="PR00458">
    <property type="entry name" value="PEROXIDASE"/>
</dbReference>
<comment type="cofactor">
    <cofactor evidence="11 14">
        <name>heme b</name>
        <dbReference type="ChEBI" id="CHEBI:60344"/>
    </cofactor>
    <text evidence="11 14">Binds 1 heme b (iron(II)-protoporphyrin IX) group per subunit.</text>
</comment>